<reference evidence="1 2" key="1">
    <citation type="submission" date="2021-03" db="EMBL/GenBank/DDBJ databases">
        <title>Flavobacterium Flabelliformis Sp. Nov. And Flavobacterium Geliluteum Sp. Nov., Two Novel Multidrug Resistant Psychrophilic Species Isolated From Antarctica.</title>
        <authorList>
            <person name="Kralova S."/>
            <person name="Busse H.J."/>
            <person name="Bezdicek M."/>
            <person name="Nykrynova M."/>
            <person name="Kroupova E."/>
            <person name="Krsek D."/>
            <person name="Sedlacek I."/>
        </authorList>
    </citation>
    <scope>NUCLEOTIDE SEQUENCE [LARGE SCALE GENOMIC DNA]</scope>
    <source>
        <strain evidence="1 2">P7388</strain>
    </source>
</reference>
<dbReference type="PROSITE" id="PS51257">
    <property type="entry name" value="PROKAR_LIPOPROTEIN"/>
    <property type="match status" value="1"/>
</dbReference>
<comment type="caution">
    <text evidence="1">The sequence shown here is derived from an EMBL/GenBank/DDBJ whole genome shotgun (WGS) entry which is preliminary data.</text>
</comment>
<dbReference type="EMBL" id="JAGFBV010000034">
    <property type="protein sequence ID" value="MBP4139780.1"/>
    <property type="molecule type" value="Genomic_DNA"/>
</dbReference>
<evidence type="ECO:0000313" key="1">
    <source>
        <dbReference type="EMBL" id="MBP4139780.1"/>
    </source>
</evidence>
<name>A0A941AY04_9FLAO</name>
<dbReference type="AlphaFoldDB" id="A0A941AY04"/>
<proteinExistence type="predicted"/>
<organism evidence="1 2">
    <name type="scientific">Flavobacterium geliluteum</name>
    <dbReference type="NCBI Taxonomy" id="2816120"/>
    <lineage>
        <taxon>Bacteria</taxon>
        <taxon>Pseudomonadati</taxon>
        <taxon>Bacteroidota</taxon>
        <taxon>Flavobacteriia</taxon>
        <taxon>Flavobacteriales</taxon>
        <taxon>Flavobacteriaceae</taxon>
        <taxon>Flavobacterium</taxon>
    </lineage>
</organism>
<accession>A0A941AY04</accession>
<evidence type="ECO:0000313" key="2">
    <source>
        <dbReference type="Proteomes" id="UP000675047"/>
    </source>
</evidence>
<protein>
    <submittedName>
        <fullName evidence="1">Uncharacterized protein</fullName>
    </submittedName>
</protein>
<keyword evidence="2" id="KW-1185">Reference proteome</keyword>
<dbReference type="Proteomes" id="UP000675047">
    <property type="component" value="Unassembled WGS sequence"/>
</dbReference>
<dbReference type="RefSeq" id="WP_210667886.1">
    <property type="nucleotide sequence ID" value="NZ_JAGFBV010000034.1"/>
</dbReference>
<gene>
    <name evidence="1" type="ORF">J3495_17030</name>
</gene>
<sequence>MKKTRNSMGYFYVKQIKLKLFGFLAVLMAIVLYSCSSEDESINQSGMSKTEIKSEKNKTIGNNIETDVPFSVVENLNIFSEQMFVSSESLEIALNRNSYVGFNAQAMQLLNNATNENELKSAFETGGIANSQEVINSSC</sequence>